<comment type="pathway">
    <text evidence="18">Cofactor biosynthesis; thiamine diphosphate biosynthesis.</text>
</comment>
<dbReference type="CDD" id="cd11716">
    <property type="entry name" value="THUMP_ThiI"/>
    <property type="match status" value="1"/>
</dbReference>
<dbReference type="RefSeq" id="WP_169699444.1">
    <property type="nucleotide sequence ID" value="NZ_LS974202.1"/>
</dbReference>
<dbReference type="GO" id="GO:0140741">
    <property type="term" value="F:tRNA-uracil-4 sulfurtransferase activity"/>
    <property type="evidence" value="ECO:0007669"/>
    <property type="project" value="UniProtKB-EC"/>
</dbReference>
<dbReference type="InterPro" id="IPR049962">
    <property type="entry name" value="THUMP_ThiI"/>
</dbReference>
<evidence type="ECO:0000259" key="19">
    <source>
        <dbReference type="PROSITE" id="PS51165"/>
    </source>
</evidence>
<dbReference type="InterPro" id="IPR004114">
    <property type="entry name" value="THUMP_dom"/>
</dbReference>
<dbReference type="EMBL" id="LS974202">
    <property type="protein sequence ID" value="SSC13278.1"/>
    <property type="molecule type" value="Genomic_DNA"/>
</dbReference>
<dbReference type="InterPro" id="IPR020536">
    <property type="entry name" value="ThiI_AANH"/>
</dbReference>
<sequence length="404" mass="45407">MDKFIVVRYGEIALKQGNRKMFEKTLTGNIKRQIGKSTVQRIRGRIIVTVSPEKLSEAEMAIKRTSGVQNYSLGSWTTYDINDIFSTSIELAKAEMMKGRRTFKVETRRLDKRFPIKSIELNPLVGEKILEAIPEVSVDIHNPQFVVEIEIRDEGVLISSGKTQAIGGLPVGVSGRALLFLSGGIDSPVAGWLAQKRGLSIDAIHFSSPPYTGEMAFEKVLSLAKRLSLFNGGRMLKFYSVHFTQAQMAIHRHVQERYSLVCQRRLMMRIADRIADKTHIKAMVTGENLGQVASQTLENMAVIAEPTDKLVLRPLITYDKIETISIARAIETFEISILPYEDCCTIFVPSSPVTKARMIDIQRVEAGLDFDEIVREALNRSQVYRIRNGDVLEVEKLELSEEAC</sequence>
<evidence type="ECO:0000256" key="12">
    <source>
        <dbReference type="ARBA" id="ARBA00061472"/>
    </source>
</evidence>
<evidence type="ECO:0000313" key="21">
    <source>
        <dbReference type="Proteomes" id="UP000250796"/>
    </source>
</evidence>
<keyword evidence="3 18" id="KW-0820">tRNA-binding</keyword>
<dbReference type="InterPro" id="IPR014729">
    <property type="entry name" value="Rossmann-like_a/b/a_fold"/>
</dbReference>
<evidence type="ECO:0000256" key="4">
    <source>
        <dbReference type="ARBA" id="ARBA00022679"/>
    </source>
</evidence>
<proteinExistence type="inferred from homology"/>
<dbReference type="GO" id="GO:0004810">
    <property type="term" value="F:CCA tRNA nucleotidyltransferase activity"/>
    <property type="evidence" value="ECO:0007669"/>
    <property type="project" value="InterPro"/>
</dbReference>
<dbReference type="GO" id="GO:0000049">
    <property type="term" value="F:tRNA binding"/>
    <property type="evidence" value="ECO:0007669"/>
    <property type="project" value="UniProtKB-UniRule"/>
</dbReference>
<dbReference type="Pfam" id="PF22025">
    <property type="entry name" value="ThiI_fer"/>
    <property type="match status" value="1"/>
</dbReference>
<name>A0A7Z7PPD1_9BACT</name>
<keyword evidence="7 18" id="KW-0694">RNA-binding</keyword>
<evidence type="ECO:0000256" key="6">
    <source>
        <dbReference type="ARBA" id="ARBA00022840"/>
    </source>
</evidence>
<dbReference type="UniPathway" id="UPA00060"/>
<keyword evidence="8 18" id="KW-0784">Thiamine biosynthesis</keyword>
<dbReference type="Pfam" id="PF02568">
    <property type="entry name" value="ThiI"/>
    <property type="match status" value="1"/>
</dbReference>
<dbReference type="AlphaFoldDB" id="A0A7Z7PPD1"/>
<evidence type="ECO:0000256" key="11">
    <source>
        <dbReference type="ARBA" id="ARBA00058382"/>
    </source>
</evidence>
<evidence type="ECO:0000256" key="16">
    <source>
        <dbReference type="ARBA" id="ARBA00077849"/>
    </source>
</evidence>
<feature type="domain" description="THUMP" evidence="19">
    <location>
        <begin position="56"/>
        <end position="162"/>
    </location>
</feature>
<feature type="binding site" evidence="18">
    <location>
        <position position="286"/>
    </location>
    <ligand>
        <name>ATP</name>
        <dbReference type="ChEBI" id="CHEBI:30616"/>
    </ligand>
</feature>
<evidence type="ECO:0000256" key="13">
    <source>
        <dbReference type="ARBA" id="ARBA00066827"/>
    </source>
</evidence>
<dbReference type="GO" id="GO:0005829">
    <property type="term" value="C:cytosol"/>
    <property type="evidence" value="ECO:0007669"/>
    <property type="project" value="TreeGrafter"/>
</dbReference>
<dbReference type="InterPro" id="IPR050102">
    <property type="entry name" value="tRNA_sulfurtransferase_ThiI"/>
</dbReference>
<comment type="catalytic activity">
    <reaction evidence="10 18">
        <text>[ThiS sulfur-carrier protein]-C-terminal Gly-Gly-AMP + S-sulfanyl-L-cysteinyl-[cysteine desulfurase] + AH2 = [ThiS sulfur-carrier protein]-C-terminal-Gly-aminoethanethioate + L-cysteinyl-[cysteine desulfurase] + A + AMP + 2 H(+)</text>
        <dbReference type="Rhea" id="RHEA:43340"/>
        <dbReference type="Rhea" id="RHEA-COMP:12157"/>
        <dbReference type="Rhea" id="RHEA-COMP:12158"/>
        <dbReference type="Rhea" id="RHEA-COMP:12910"/>
        <dbReference type="Rhea" id="RHEA-COMP:19908"/>
        <dbReference type="ChEBI" id="CHEBI:13193"/>
        <dbReference type="ChEBI" id="CHEBI:15378"/>
        <dbReference type="ChEBI" id="CHEBI:17499"/>
        <dbReference type="ChEBI" id="CHEBI:29950"/>
        <dbReference type="ChEBI" id="CHEBI:61963"/>
        <dbReference type="ChEBI" id="CHEBI:90618"/>
        <dbReference type="ChEBI" id="CHEBI:232372"/>
        <dbReference type="ChEBI" id="CHEBI:456215"/>
    </reaction>
</comment>
<reference evidence="20 21" key="1">
    <citation type="submission" date="2017-01" db="EMBL/GenBank/DDBJ databases">
        <authorList>
            <person name="Erauso G."/>
        </authorList>
    </citation>
    <scope>NUCLEOTIDE SEQUENCE [LARGE SCALE GENOMIC DNA]</scope>
    <source>
        <strain evidence="20">MESINF1</strain>
    </source>
</reference>
<dbReference type="GO" id="GO:0005524">
    <property type="term" value="F:ATP binding"/>
    <property type="evidence" value="ECO:0007669"/>
    <property type="project" value="UniProtKB-UniRule"/>
</dbReference>
<dbReference type="SUPFAM" id="SSF143437">
    <property type="entry name" value="THUMP domain-like"/>
    <property type="match status" value="1"/>
</dbReference>
<dbReference type="Proteomes" id="UP000250796">
    <property type="component" value="Chromosome MESINF"/>
</dbReference>
<feature type="binding site" evidence="18">
    <location>
        <position position="295"/>
    </location>
    <ligand>
        <name>ATP</name>
        <dbReference type="ChEBI" id="CHEBI:30616"/>
    </ligand>
</feature>
<evidence type="ECO:0000256" key="9">
    <source>
        <dbReference type="ARBA" id="ARBA00050570"/>
    </source>
</evidence>
<accession>A0A7Z7PPD1</accession>
<keyword evidence="2 18" id="KW-0963">Cytoplasm</keyword>
<keyword evidence="21" id="KW-1185">Reference proteome</keyword>
<dbReference type="GO" id="GO:0052837">
    <property type="term" value="P:thiazole biosynthetic process"/>
    <property type="evidence" value="ECO:0007669"/>
    <property type="project" value="TreeGrafter"/>
</dbReference>
<evidence type="ECO:0000256" key="18">
    <source>
        <dbReference type="HAMAP-Rule" id="MF_00021"/>
    </source>
</evidence>
<evidence type="ECO:0000256" key="10">
    <source>
        <dbReference type="ARBA" id="ARBA00052330"/>
    </source>
</evidence>
<evidence type="ECO:0000256" key="5">
    <source>
        <dbReference type="ARBA" id="ARBA00022741"/>
    </source>
</evidence>
<dbReference type="GO" id="GO:0009228">
    <property type="term" value="P:thiamine biosynthetic process"/>
    <property type="evidence" value="ECO:0007669"/>
    <property type="project" value="UniProtKB-KW"/>
</dbReference>
<dbReference type="CDD" id="cd01712">
    <property type="entry name" value="PPase_ThiI"/>
    <property type="match status" value="1"/>
</dbReference>
<evidence type="ECO:0000256" key="2">
    <source>
        <dbReference type="ARBA" id="ARBA00022490"/>
    </source>
</evidence>
<gene>
    <name evidence="18 20" type="primary">thiI</name>
    <name evidence="20" type="ORF">MESINF_1834</name>
</gene>
<evidence type="ECO:0000256" key="7">
    <source>
        <dbReference type="ARBA" id="ARBA00022884"/>
    </source>
</evidence>
<comment type="subcellular location">
    <subcellularLocation>
        <location evidence="1 18">Cytoplasm</location>
    </subcellularLocation>
</comment>
<organism evidence="20 21">
    <name type="scientific">Mesotoga infera</name>
    <dbReference type="NCBI Taxonomy" id="1236046"/>
    <lineage>
        <taxon>Bacteria</taxon>
        <taxon>Thermotogati</taxon>
        <taxon>Thermotogota</taxon>
        <taxon>Thermotogae</taxon>
        <taxon>Kosmotogales</taxon>
        <taxon>Kosmotogaceae</taxon>
        <taxon>Mesotoga</taxon>
    </lineage>
</organism>
<evidence type="ECO:0000256" key="15">
    <source>
        <dbReference type="ARBA" id="ARBA00075337"/>
    </source>
</evidence>
<evidence type="ECO:0000313" key="20">
    <source>
        <dbReference type="EMBL" id="SSC13278.1"/>
    </source>
</evidence>
<dbReference type="SMART" id="SM00981">
    <property type="entry name" value="THUMP"/>
    <property type="match status" value="1"/>
</dbReference>
<keyword evidence="4 18" id="KW-0808">Transferase</keyword>
<dbReference type="KEGG" id="minf:MESINF_1834"/>
<evidence type="ECO:0000256" key="14">
    <source>
        <dbReference type="ARBA" id="ARBA00071867"/>
    </source>
</evidence>
<evidence type="ECO:0000256" key="17">
    <source>
        <dbReference type="ARBA" id="ARBA00080570"/>
    </source>
</evidence>
<dbReference type="GO" id="GO:0002937">
    <property type="term" value="P:tRNA 4-thiouridine biosynthesis"/>
    <property type="evidence" value="ECO:0007669"/>
    <property type="project" value="TreeGrafter"/>
</dbReference>
<dbReference type="Gene3D" id="3.30.2130.30">
    <property type="match status" value="1"/>
</dbReference>
<dbReference type="FunFam" id="3.40.50.620:FF:000053">
    <property type="entry name" value="Probable tRNA sulfurtransferase"/>
    <property type="match status" value="1"/>
</dbReference>
<keyword evidence="5 18" id="KW-0547">Nucleotide-binding</keyword>
<dbReference type="Gene3D" id="3.40.50.620">
    <property type="entry name" value="HUPs"/>
    <property type="match status" value="1"/>
</dbReference>
<dbReference type="InterPro" id="IPR003720">
    <property type="entry name" value="tRNA_STrfase"/>
</dbReference>
<dbReference type="HAMAP" id="MF_00021">
    <property type="entry name" value="ThiI"/>
    <property type="match status" value="1"/>
</dbReference>
<dbReference type="NCBIfam" id="TIGR00342">
    <property type="entry name" value="tRNA uracil 4-sulfurtransferase ThiI"/>
    <property type="match status" value="1"/>
</dbReference>
<evidence type="ECO:0000256" key="1">
    <source>
        <dbReference type="ARBA" id="ARBA00004496"/>
    </source>
</evidence>
<dbReference type="InterPro" id="IPR054173">
    <property type="entry name" value="ThiI_fer"/>
</dbReference>
<dbReference type="SUPFAM" id="SSF52402">
    <property type="entry name" value="Adenine nucleotide alpha hydrolases-like"/>
    <property type="match status" value="1"/>
</dbReference>
<dbReference type="PROSITE" id="PS51165">
    <property type="entry name" value="THUMP"/>
    <property type="match status" value="1"/>
</dbReference>
<evidence type="ECO:0000256" key="3">
    <source>
        <dbReference type="ARBA" id="ARBA00022555"/>
    </source>
</evidence>
<dbReference type="InterPro" id="IPR049961">
    <property type="entry name" value="ThiI_N"/>
</dbReference>
<comment type="caution">
    <text evidence="18">Lacks conserved residue(s) required for the propagation of feature annotation.</text>
</comment>
<feature type="binding site" evidence="18">
    <location>
        <begin position="205"/>
        <end position="206"/>
    </location>
    <ligand>
        <name>ATP</name>
        <dbReference type="ChEBI" id="CHEBI:30616"/>
    </ligand>
</feature>
<comment type="similarity">
    <text evidence="12 18">Belongs to the ThiI family.</text>
</comment>
<feature type="binding site" evidence="18">
    <location>
        <position position="264"/>
    </location>
    <ligand>
        <name>ATP</name>
        <dbReference type="ChEBI" id="CHEBI:30616"/>
    </ligand>
</feature>
<protein>
    <recommendedName>
        <fullName evidence="14 18">Probable tRNA sulfurtransferase</fullName>
        <ecNumber evidence="13 18">2.8.1.4</ecNumber>
    </recommendedName>
    <alternativeName>
        <fullName evidence="15 18">Sulfur carrier protein ThiS sulfurtransferase</fullName>
    </alternativeName>
    <alternativeName>
        <fullName evidence="16 18">Thiamine biosynthesis protein ThiI</fullName>
    </alternativeName>
    <alternativeName>
        <fullName evidence="17 18">tRNA 4-thiouridine synthase</fullName>
    </alternativeName>
</protein>
<dbReference type="PANTHER" id="PTHR43209">
    <property type="entry name" value="TRNA SULFURTRANSFERASE"/>
    <property type="match status" value="1"/>
</dbReference>
<comment type="catalytic activity">
    <reaction evidence="9 18">
        <text>[ThiI sulfur-carrier protein]-S-sulfanyl-L-cysteine + a uridine in tRNA + 2 reduced [2Fe-2S]-[ferredoxin] + ATP + H(+) = [ThiI sulfur-carrier protein]-L-cysteine + a 4-thiouridine in tRNA + 2 oxidized [2Fe-2S]-[ferredoxin] + AMP + diphosphate</text>
        <dbReference type="Rhea" id="RHEA:24176"/>
        <dbReference type="Rhea" id="RHEA-COMP:10000"/>
        <dbReference type="Rhea" id="RHEA-COMP:10001"/>
        <dbReference type="Rhea" id="RHEA-COMP:13337"/>
        <dbReference type="Rhea" id="RHEA-COMP:13338"/>
        <dbReference type="Rhea" id="RHEA-COMP:13339"/>
        <dbReference type="Rhea" id="RHEA-COMP:13340"/>
        <dbReference type="ChEBI" id="CHEBI:15378"/>
        <dbReference type="ChEBI" id="CHEBI:29950"/>
        <dbReference type="ChEBI" id="CHEBI:30616"/>
        <dbReference type="ChEBI" id="CHEBI:33019"/>
        <dbReference type="ChEBI" id="CHEBI:33737"/>
        <dbReference type="ChEBI" id="CHEBI:33738"/>
        <dbReference type="ChEBI" id="CHEBI:61963"/>
        <dbReference type="ChEBI" id="CHEBI:65315"/>
        <dbReference type="ChEBI" id="CHEBI:136798"/>
        <dbReference type="ChEBI" id="CHEBI:456215"/>
        <dbReference type="EC" id="2.8.1.4"/>
    </reaction>
</comment>
<evidence type="ECO:0000256" key="8">
    <source>
        <dbReference type="ARBA" id="ARBA00022977"/>
    </source>
</evidence>
<dbReference type="Pfam" id="PF02926">
    <property type="entry name" value="THUMP"/>
    <property type="match status" value="1"/>
</dbReference>
<comment type="function">
    <text evidence="11 18">Catalyzes the ATP-dependent transfer of a sulfur to tRNA to produce 4-thiouridine in position 8 of tRNAs, which functions as a near-UV photosensor. Also catalyzes the transfer of sulfur to the sulfur carrier protein ThiS, forming ThiS-thiocarboxylate. This is a step in the synthesis of thiazole, in the thiamine biosynthesis pathway. The sulfur is donated as persulfide by IscS.</text>
</comment>
<dbReference type="PANTHER" id="PTHR43209:SF1">
    <property type="entry name" value="TRNA SULFURTRANSFERASE"/>
    <property type="match status" value="1"/>
</dbReference>
<keyword evidence="6 18" id="KW-0067">ATP-binding</keyword>
<dbReference type="EC" id="2.8.1.4" evidence="13 18"/>
<dbReference type="GO" id="GO:0009229">
    <property type="term" value="P:thiamine diphosphate biosynthetic process"/>
    <property type="evidence" value="ECO:0007669"/>
    <property type="project" value="UniProtKB-UniRule"/>
</dbReference>